<accession>A0A2B3LCF1</accession>
<dbReference type="Gene3D" id="1.10.260.40">
    <property type="entry name" value="lambda repressor-like DNA-binding domains"/>
    <property type="match status" value="1"/>
</dbReference>
<dbReference type="CDD" id="cd00093">
    <property type="entry name" value="HTH_XRE"/>
    <property type="match status" value="1"/>
</dbReference>
<dbReference type="RefSeq" id="WP_043978001.1">
    <property type="nucleotide sequence ID" value="NZ_CP169658.1"/>
</dbReference>
<dbReference type="GO" id="GO:0003677">
    <property type="term" value="F:DNA binding"/>
    <property type="evidence" value="ECO:0007669"/>
    <property type="project" value="InterPro"/>
</dbReference>
<gene>
    <name evidence="1" type="ORF">C3744_17795</name>
</gene>
<dbReference type="InterPro" id="IPR001387">
    <property type="entry name" value="Cro/C1-type_HTH"/>
</dbReference>
<name>A0A2B3LCF1_PRIMG</name>
<dbReference type="Proteomes" id="UP000256519">
    <property type="component" value="Unassembled WGS sequence"/>
</dbReference>
<evidence type="ECO:0000313" key="1">
    <source>
        <dbReference type="EMBL" id="RDZ12454.1"/>
    </source>
</evidence>
<reference evidence="1 2" key="1">
    <citation type="journal article" date="2018" name="Appl. Environ. Microbiol.">
        <title>Antimicrobial susceptibility testing and tentative epidemiological cut-off values of five Bacillus species relevant for use as animal feed additives or for plant protection.</title>
        <authorList>
            <person name="Agerso Y."/>
            <person name="Stuer-Lauridsen B."/>
            <person name="Bjerre K."/>
            <person name="Jensen M.G."/>
            <person name="Johansen E."/>
            <person name="Bennedsen M."/>
            <person name="Brockmann E."/>
            <person name="Nielsen B."/>
        </authorList>
    </citation>
    <scope>NUCLEOTIDE SEQUENCE [LARGE SCALE GENOMIC DNA]</scope>
    <source>
        <strain evidence="1 2">CHCC20162</strain>
    </source>
</reference>
<dbReference type="InterPro" id="IPR010982">
    <property type="entry name" value="Lambda_DNA-bd_dom_sf"/>
</dbReference>
<organism evidence="1 2">
    <name type="scientific">Priestia megaterium</name>
    <name type="common">Bacillus megaterium</name>
    <dbReference type="NCBI Taxonomy" id="1404"/>
    <lineage>
        <taxon>Bacteria</taxon>
        <taxon>Bacillati</taxon>
        <taxon>Bacillota</taxon>
        <taxon>Bacilli</taxon>
        <taxon>Bacillales</taxon>
        <taxon>Bacillaceae</taxon>
        <taxon>Priestia</taxon>
    </lineage>
</organism>
<protein>
    <submittedName>
        <fullName evidence="1">Transcriptional regulator</fullName>
    </submittedName>
</protein>
<dbReference type="AlphaFoldDB" id="A0A2B3LCF1"/>
<dbReference type="SUPFAM" id="SSF47413">
    <property type="entry name" value="lambda repressor-like DNA-binding domains"/>
    <property type="match status" value="1"/>
</dbReference>
<proteinExistence type="predicted"/>
<evidence type="ECO:0000313" key="2">
    <source>
        <dbReference type="Proteomes" id="UP000256519"/>
    </source>
</evidence>
<dbReference type="EMBL" id="PQWM01000021">
    <property type="protein sequence ID" value="RDZ12454.1"/>
    <property type="molecule type" value="Genomic_DNA"/>
</dbReference>
<sequence length="75" mass="8973">MSWWKNPKRTKFGKFLDKEGITQMDFADRSGVSRNTVWRLCNVKGYIPTPVVLRKVMRAVIKIDHRKDFHDFFDI</sequence>
<comment type="caution">
    <text evidence="1">The sequence shown here is derived from an EMBL/GenBank/DDBJ whole genome shotgun (WGS) entry which is preliminary data.</text>
</comment>